<feature type="region of interest" description="Disordered" evidence="1">
    <location>
        <begin position="320"/>
        <end position="340"/>
    </location>
</feature>
<keyword evidence="5" id="KW-1185">Reference proteome</keyword>
<dbReference type="SMART" id="SM00849">
    <property type="entry name" value="Lactamase_B"/>
    <property type="match status" value="1"/>
</dbReference>
<keyword evidence="2" id="KW-0812">Transmembrane</keyword>
<evidence type="ECO:0000259" key="3">
    <source>
        <dbReference type="SMART" id="SM00849"/>
    </source>
</evidence>
<feature type="compositionally biased region" description="Polar residues" evidence="1">
    <location>
        <begin position="330"/>
        <end position="340"/>
    </location>
</feature>
<dbReference type="Gene3D" id="3.60.15.10">
    <property type="entry name" value="Ribonuclease Z/Hydroxyacylglutathione hydrolase-like"/>
    <property type="match status" value="1"/>
</dbReference>
<keyword evidence="2" id="KW-1133">Transmembrane helix</keyword>
<dbReference type="EMBL" id="CP094669">
    <property type="protein sequence ID" value="UOG73706.1"/>
    <property type="molecule type" value="Genomic_DNA"/>
</dbReference>
<reference evidence="4 5" key="1">
    <citation type="submission" date="2022-03" db="EMBL/GenBank/DDBJ databases">
        <title>Hymenobactersp. isolated from the air.</title>
        <authorList>
            <person name="Won M."/>
            <person name="Kwon S.-W."/>
        </authorList>
    </citation>
    <scope>NUCLEOTIDE SEQUENCE [LARGE SCALE GENOMIC DNA]</scope>
    <source>
        <strain evidence="4 5">KACC 21982</strain>
    </source>
</reference>
<dbReference type="InterPro" id="IPR036866">
    <property type="entry name" value="RibonucZ/Hydroxyglut_hydro"/>
</dbReference>
<accession>A0ABY4CXF7</accession>
<organism evidence="4 5">
    <name type="scientific">Hymenobacter tibetensis</name>
    <dbReference type="NCBI Taxonomy" id="497967"/>
    <lineage>
        <taxon>Bacteria</taxon>
        <taxon>Pseudomonadati</taxon>
        <taxon>Bacteroidota</taxon>
        <taxon>Cytophagia</taxon>
        <taxon>Cytophagales</taxon>
        <taxon>Hymenobacteraceae</taxon>
        <taxon>Hymenobacter</taxon>
    </lineage>
</organism>
<protein>
    <submittedName>
        <fullName evidence="4">MBL fold metallo-hydrolase</fullName>
    </submittedName>
</protein>
<evidence type="ECO:0000313" key="5">
    <source>
        <dbReference type="Proteomes" id="UP000831113"/>
    </source>
</evidence>
<feature type="transmembrane region" description="Helical" evidence="2">
    <location>
        <begin position="294"/>
        <end position="312"/>
    </location>
</feature>
<proteinExistence type="predicted"/>
<evidence type="ECO:0000256" key="2">
    <source>
        <dbReference type="SAM" id="Phobius"/>
    </source>
</evidence>
<dbReference type="InterPro" id="IPR050855">
    <property type="entry name" value="NDM-1-like"/>
</dbReference>
<feature type="domain" description="Metallo-beta-lactamase" evidence="3">
    <location>
        <begin position="27"/>
        <end position="240"/>
    </location>
</feature>
<dbReference type="PANTHER" id="PTHR42951">
    <property type="entry name" value="METALLO-BETA-LACTAMASE DOMAIN-CONTAINING"/>
    <property type="match status" value="1"/>
</dbReference>
<dbReference type="CDD" id="cd07721">
    <property type="entry name" value="yflN-like_MBL-fold"/>
    <property type="match status" value="1"/>
</dbReference>
<name>A0ABY4CXF7_9BACT</name>
<dbReference type="RefSeq" id="WP_243796504.1">
    <property type="nucleotide sequence ID" value="NZ_CP094669.1"/>
</dbReference>
<gene>
    <name evidence="4" type="ORF">MTX78_16470</name>
</gene>
<dbReference type="SUPFAM" id="SSF56281">
    <property type="entry name" value="Metallo-hydrolase/oxidoreductase"/>
    <property type="match status" value="1"/>
</dbReference>
<dbReference type="Pfam" id="PF00753">
    <property type="entry name" value="Lactamase_B"/>
    <property type="match status" value="1"/>
</dbReference>
<dbReference type="Proteomes" id="UP000831113">
    <property type="component" value="Chromosome"/>
</dbReference>
<sequence length="340" mass="36429">MLTTANRANTPALQHVAAGLWGLRDVFANLYFVRNLDVIADSWVLIDAGLPGSGQKVQRSAEALFGEKNPPAAILLTHGHFDHVGALPHLLAAWPDVPVYAHSLELPYLTGRSSYPPPDPTVGGGAMAAMSFLYPKKPLDLGSRVQPLPADGTVPNLPGWRWVHTPGHTPGHVSFFRENDHTLVAGDAFVTVLAESGVATFTQKQEVNGPPAYFTPDWQHARYSVALLEGMEPKLAATGHGIPMRGEELRKQLADLVKHFDEKAVPARGRYVGHPATADESGVLSVPPAAPSTIPLWLVGAGLAVAGGIWLARNSHKISGARQSRRAPKQSYSSSTVYRG</sequence>
<dbReference type="InterPro" id="IPR001279">
    <property type="entry name" value="Metallo-B-lactamas"/>
</dbReference>
<keyword evidence="2" id="KW-0472">Membrane</keyword>
<evidence type="ECO:0000313" key="4">
    <source>
        <dbReference type="EMBL" id="UOG73706.1"/>
    </source>
</evidence>
<dbReference type="PANTHER" id="PTHR42951:SF17">
    <property type="entry name" value="METALLO-BETA-LACTAMASE DOMAIN-CONTAINING PROTEIN"/>
    <property type="match status" value="1"/>
</dbReference>
<evidence type="ECO:0000256" key="1">
    <source>
        <dbReference type="SAM" id="MobiDB-lite"/>
    </source>
</evidence>